<dbReference type="InterPro" id="IPR008979">
    <property type="entry name" value="Galactose-bd-like_sf"/>
</dbReference>
<keyword evidence="1" id="KW-0732">Signal</keyword>
<evidence type="ECO:0000256" key="1">
    <source>
        <dbReference type="SAM" id="SignalP"/>
    </source>
</evidence>
<organism evidence="3 4">
    <name type="scientific">Saltatorellus ferox</name>
    <dbReference type="NCBI Taxonomy" id="2528018"/>
    <lineage>
        <taxon>Bacteria</taxon>
        <taxon>Pseudomonadati</taxon>
        <taxon>Planctomycetota</taxon>
        <taxon>Planctomycetia</taxon>
        <taxon>Planctomycetia incertae sedis</taxon>
        <taxon>Saltatorellus</taxon>
    </lineage>
</organism>
<feature type="domain" description="Glycosyl hydrolase family 98 putative carbohydrate-binding module" evidence="2">
    <location>
        <begin position="293"/>
        <end position="445"/>
    </location>
</feature>
<reference evidence="3 4" key="1">
    <citation type="submission" date="2019-02" db="EMBL/GenBank/DDBJ databases">
        <title>Deep-cultivation of Planctomycetes and their phenomic and genomic characterization uncovers novel biology.</title>
        <authorList>
            <person name="Wiegand S."/>
            <person name="Jogler M."/>
            <person name="Boedeker C."/>
            <person name="Pinto D."/>
            <person name="Vollmers J."/>
            <person name="Rivas-Marin E."/>
            <person name="Kohn T."/>
            <person name="Peeters S.H."/>
            <person name="Heuer A."/>
            <person name="Rast P."/>
            <person name="Oberbeckmann S."/>
            <person name="Bunk B."/>
            <person name="Jeske O."/>
            <person name="Meyerdierks A."/>
            <person name="Storesund J.E."/>
            <person name="Kallscheuer N."/>
            <person name="Luecker S."/>
            <person name="Lage O.M."/>
            <person name="Pohl T."/>
            <person name="Merkel B.J."/>
            <person name="Hornburger P."/>
            <person name="Mueller R.-W."/>
            <person name="Bruemmer F."/>
            <person name="Labrenz M."/>
            <person name="Spormann A.M."/>
            <person name="Op den Camp H."/>
            <person name="Overmann J."/>
            <person name="Amann R."/>
            <person name="Jetten M.S.M."/>
            <person name="Mascher T."/>
            <person name="Medema M.H."/>
            <person name="Devos D.P."/>
            <person name="Kaster A.-K."/>
            <person name="Ovreas L."/>
            <person name="Rohde M."/>
            <person name="Galperin M.Y."/>
            <person name="Jogler C."/>
        </authorList>
    </citation>
    <scope>NUCLEOTIDE SEQUENCE [LARGE SCALE GENOMIC DNA]</scope>
    <source>
        <strain evidence="3 4">Poly30</strain>
    </source>
</reference>
<sequence length="445" mass="46146" precursor="true">MMRPMSAFQNRTQTLAAGLVVTFGLWTVAFAAPGAQSPGPSSGDDAARAARSSSAPRVVLEALDGTQTVRPADAAPLTSLRGAGAAFARFLDVARDSDGEGAQAISAKDFATLELAGGDRLAGAIRGGNGDLVDLELEGGVRLQLSIDGIRSIVFAGRIPDRVTTAPTAGDDGDRLYLVAAGSLDRAIGFVEEFTVEGVTFEDQRVGSRTYEWDRVAALFINPLEEGGAEGGAGEPASGEAAAETVSVSLVGGGRLSGRLLEIGSAEEGVLLGLSGTAEVRLPGAIVSEVALDDGSFRFLSDIEPASLGSASPFGDDLGFTWPMRVDRNCQGGLLRVGGQTHARGLGVHAPSELRWDLDGTWKELRLACGVDDSGTNGTRSGSVSFRVLGDGKEIWKSEILRAGESAAQPAPLSITGVKTLVLEANPAGDFVLDRANWLRPMLVR</sequence>
<evidence type="ECO:0000313" key="4">
    <source>
        <dbReference type="Proteomes" id="UP000320390"/>
    </source>
</evidence>
<dbReference type="Proteomes" id="UP000320390">
    <property type="component" value="Chromosome"/>
</dbReference>
<dbReference type="OrthoDB" id="267032at2"/>
<dbReference type="Pfam" id="PF08305">
    <property type="entry name" value="NPCBM"/>
    <property type="match status" value="1"/>
</dbReference>
<name>A0A518EV04_9BACT</name>
<dbReference type="EMBL" id="CP036434">
    <property type="protein sequence ID" value="QDV07888.1"/>
    <property type="molecule type" value="Genomic_DNA"/>
</dbReference>
<protein>
    <submittedName>
        <fullName evidence="3">NPCBM/NEW2 domain protein</fullName>
    </submittedName>
</protein>
<accession>A0A518EV04</accession>
<dbReference type="SMART" id="SM00776">
    <property type="entry name" value="NPCBM"/>
    <property type="match status" value="1"/>
</dbReference>
<dbReference type="AlphaFoldDB" id="A0A518EV04"/>
<evidence type="ECO:0000259" key="2">
    <source>
        <dbReference type="SMART" id="SM00776"/>
    </source>
</evidence>
<dbReference type="Gene3D" id="2.60.120.1060">
    <property type="entry name" value="NPCBM/NEW2 domain"/>
    <property type="match status" value="1"/>
</dbReference>
<dbReference type="SUPFAM" id="SSF49785">
    <property type="entry name" value="Galactose-binding domain-like"/>
    <property type="match status" value="1"/>
</dbReference>
<proteinExistence type="predicted"/>
<feature type="chain" id="PRO_5022131011" evidence="1">
    <location>
        <begin position="32"/>
        <end position="445"/>
    </location>
</feature>
<dbReference type="InterPro" id="IPR013222">
    <property type="entry name" value="Glyco_hyd_98_carb-bd"/>
</dbReference>
<feature type="signal peptide" evidence="1">
    <location>
        <begin position="1"/>
        <end position="31"/>
    </location>
</feature>
<gene>
    <name evidence="3" type="ORF">Poly30_34230</name>
</gene>
<keyword evidence="4" id="KW-1185">Reference proteome</keyword>
<evidence type="ECO:0000313" key="3">
    <source>
        <dbReference type="EMBL" id="QDV07888.1"/>
    </source>
</evidence>
<dbReference type="InterPro" id="IPR038637">
    <property type="entry name" value="NPCBM_sf"/>
</dbReference>